<dbReference type="Gene3D" id="2.70.40.10">
    <property type="match status" value="1"/>
</dbReference>
<protein>
    <recommendedName>
        <fullName evidence="2">dUTP diphosphatase</fullName>
        <ecNumber evidence="2">3.6.1.23</ecNumber>
    </recommendedName>
</protein>
<evidence type="ECO:0000256" key="2">
    <source>
        <dbReference type="ARBA" id="ARBA00012379"/>
    </source>
</evidence>
<dbReference type="Proteomes" id="UP000325004">
    <property type="component" value="Chromosome"/>
</dbReference>
<dbReference type="NCBIfam" id="NF001862">
    <property type="entry name" value="PRK00601.1"/>
    <property type="match status" value="1"/>
</dbReference>
<dbReference type="PANTHER" id="PTHR11241">
    <property type="entry name" value="DEOXYURIDINE 5'-TRIPHOSPHATE NUCLEOTIDOHYDROLASE"/>
    <property type="match status" value="1"/>
</dbReference>
<sequence>MKINIKLLNNKCMPIQATAESAGFDLYASIDENVTIKPMQRVLIPTGFCIELPEMHEAQIRSRSGLAYKNGVCVLNSPGTIDSDYRKEVKVILINFSDAEFIVEPYFRIAQMIINKLNSYKLQSGDIELNDRGGFGSTGIK</sequence>
<dbReference type="EC" id="3.6.1.23" evidence="2"/>
<keyword evidence="3 7" id="KW-0378">Hydrolase</keyword>
<dbReference type="Pfam" id="PF00692">
    <property type="entry name" value="dUTPase"/>
    <property type="match status" value="1"/>
</dbReference>
<evidence type="ECO:0000256" key="5">
    <source>
        <dbReference type="ARBA" id="ARBA00047686"/>
    </source>
</evidence>
<dbReference type="CDD" id="cd07557">
    <property type="entry name" value="trimeric_dUTPase"/>
    <property type="match status" value="1"/>
</dbReference>
<keyword evidence="4" id="KW-0546">Nucleotide metabolism</keyword>
<dbReference type="SUPFAM" id="SSF51283">
    <property type="entry name" value="dUTPase-like"/>
    <property type="match status" value="1"/>
</dbReference>
<organism evidence="7 8">
    <name type="scientific">Candidatus Cytomitobacter primus</name>
    <dbReference type="NCBI Taxonomy" id="2066024"/>
    <lineage>
        <taxon>Bacteria</taxon>
        <taxon>Pseudomonadati</taxon>
        <taxon>Pseudomonadota</taxon>
        <taxon>Alphaproteobacteria</taxon>
        <taxon>Holosporales</taxon>
        <taxon>Holosporaceae</taxon>
        <taxon>Candidatus Cytomitobacter</taxon>
    </lineage>
</organism>
<comment type="similarity">
    <text evidence="1">Belongs to the dUTPase family.</text>
</comment>
<dbReference type="InterPro" id="IPR036157">
    <property type="entry name" value="dUTPase-like_sf"/>
</dbReference>
<evidence type="ECO:0000256" key="3">
    <source>
        <dbReference type="ARBA" id="ARBA00022801"/>
    </source>
</evidence>
<dbReference type="AlphaFoldDB" id="A0A5C0UEQ0"/>
<evidence type="ECO:0000256" key="1">
    <source>
        <dbReference type="ARBA" id="ARBA00006581"/>
    </source>
</evidence>
<dbReference type="NCBIfam" id="TIGR00576">
    <property type="entry name" value="dut"/>
    <property type="match status" value="1"/>
</dbReference>
<dbReference type="InterPro" id="IPR033704">
    <property type="entry name" value="dUTPase_trimeric"/>
</dbReference>
<reference evidence="7 8" key="1">
    <citation type="submission" date="2019-08" db="EMBL/GenBank/DDBJ databases">
        <title>Highly reduced genomes of protist endosymbionts show evolutionary convergence.</title>
        <authorList>
            <person name="George E."/>
            <person name="Husnik F."/>
            <person name="Tashyreva D."/>
            <person name="Prokopchuk G."/>
            <person name="Horak A."/>
            <person name="Kwong W.K."/>
            <person name="Lukes J."/>
            <person name="Keeling P.J."/>
        </authorList>
    </citation>
    <scope>NUCLEOTIDE SEQUENCE [LARGE SCALE GENOMIC DNA]</scope>
    <source>
        <strain evidence="7">1604LC</strain>
    </source>
</reference>
<dbReference type="KEGG" id="cpri:FZC34_01460"/>
<evidence type="ECO:0000313" key="7">
    <source>
        <dbReference type="EMBL" id="QEK38575.1"/>
    </source>
</evidence>
<dbReference type="RefSeq" id="WP_148971696.1">
    <property type="nucleotide sequence ID" value="NZ_CP043316.1"/>
</dbReference>
<dbReference type="GO" id="GO:0000287">
    <property type="term" value="F:magnesium ion binding"/>
    <property type="evidence" value="ECO:0007669"/>
    <property type="project" value="InterPro"/>
</dbReference>
<keyword evidence="8" id="KW-1185">Reference proteome</keyword>
<dbReference type="GO" id="GO:0046081">
    <property type="term" value="P:dUTP catabolic process"/>
    <property type="evidence" value="ECO:0007669"/>
    <property type="project" value="InterPro"/>
</dbReference>
<evidence type="ECO:0000256" key="4">
    <source>
        <dbReference type="ARBA" id="ARBA00023080"/>
    </source>
</evidence>
<dbReference type="OrthoDB" id="9809956at2"/>
<name>A0A5C0UEQ0_9PROT</name>
<dbReference type="GO" id="GO:0006226">
    <property type="term" value="P:dUMP biosynthetic process"/>
    <property type="evidence" value="ECO:0007669"/>
    <property type="project" value="InterPro"/>
</dbReference>
<dbReference type="InterPro" id="IPR008181">
    <property type="entry name" value="dUTPase"/>
</dbReference>
<feature type="domain" description="dUTPase-like" evidence="6">
    <location>
        <begin position="13"/>
        <end position="139"/>
    </location>
</feature>
<evidence type="ECO:0000313" key="8">
    <source>
        <dbReference type="Proteomes" id="UP000325004"/>
    </source>
</evidence>
<comment type="catalytic activity">
    <reaction evidence="5">
        <text>dUTP + H2O = dUMP + diphosphate + H(+)</text>
        <dbReference type="Rhea" id="RHEA:10248"/>
        <dbReference type="ChEBI" id="CHEBI:15377"/>
        <dbReference type="ChEBI" id="CHEBI:15378"/>
        <dbReference type="ChEBI" id="CHEBI:33019"/>
        <dbReference type="ChEBI" id="CHEBI:61555"/>
        <dbReference type="ChEBI" id="CHEBI:246422"/>
        <dbReference type="EC" id="3.6.1.23"/>
    </reaction>
</comment>
<gene>
    <name evidence="7" type="ORF">FZC34_01460</name>
</gene>
<dbReference type="GO" id="GO:0004170">
    <property type="term" value="F:dUTP diphosphatase activity"/>
    <property type="evidence" value="ECO:0007669"/>
    <property type="project" value="UniProtKB-EC"/>
</dbReference>
<proteinExistence type="inferred from homology"/>
<dbReference type="EMBL" id="CP043316">
    <property type="protein sequence ID" value="QEK38575.1"/>
    <property type="molecule type" value="Genomic_DNA"/>
</dbReference>
<accession>A0A5C0UEQ0</accession>
<dbReference type="PANTHER" id="PTHR11241:SF0">
    <property type="entry name" value="DEOXYURIDINE 5'-TRIPHOSPHATE NUCLEOTIDOHYDROLASE"/>
    <property type="match status" value="1"/>
</dbReference>
<dbReference type="InterPro" id="IPR029054">
    <property type="entry name" value="dUTPase-like"/>
</dbReference>
<evidence type="ECO:0000259" key="6">
    <source>
        <dbReference type="Pfam" id="PF00692"/>
    </source>
</evidence>